<organism evidence="1 2">
    <name type="scientific">Adineta steineri</name>
    <dbReference type="NCBI Taxonomy" id="433720"/>
    <lineage>
        <taxon>Eukaryota</taxon>
        <taxon>Metazoa</taxon>
        <taxon>Spiralia</taxon>
        <taxon>Gnathifera</taxon>
        <taxon>Rotifera</taxon>
        <taxon>Eurotatoria</taxon>
        <taxon>Bdelloidea</taxon>
        <taxon>Adinetida</taxon>
        <taxon>Adinetidae</taxon>
        <taxon>Adineta</taxon>
    </lineage>
</organism>
<accession>A0A820EDB5</accession>
<dbReference type="AlphaFoldDB" id="A0A820EDB5"/>
<dbReference type="Proteomes" id="UP000663844">
    <property type="component" value="Unassembled WGS sequence"/>
</dbReference>
<dbReference type="EMBL" id="CAJOAZ010011938">
    <property type="protein sequence ID" value="CAF4244680.1"/>
    <property type="molecule type" value="Genomic_DNA"/>
</dbReference>
<protein>
    <submittedName>
        <fullName evidence="1">Uncharacterized protein</fullName>
    </submittedName>
</protein>
<sequence length="325" mass="37964">AIDSFLKSNAVSDEFEGDRVILTSVAFERKYLLGGIVDQANEILDTIESYHDYYFPYAQHDKNLWKDVEDTSIEYPQLPSLIETNELQKEELATPDQKQIDDNLKKIIQSFIKIILPQLSIDDRLEFLILLQLLLKTAVESSDEKSEILQLKLLATDDHLHPLSESVLKNDQQWKAWYDNLKLNSFSNLDKQQFSPIEKLLIIRLLCPEHYINALSQYAKRQYDVVITKDASVYLIYLDARLHHYDCLLEEKVSLSNLLYQNLECYIREIISQLISHSSSVLNQCQDDELTTVYGLILIQQIFQQSSFTLQWTKFSTNYFKHNLN</sequence>
<reference evidence="1" key="1">
    <citation type="submission" date="2021-02" db="EMBL/GenBank/DDBJ databases">
        <authorList>
            <person name="Nowell W R."/>
        </authorList>
    </citation>
    <scope>NUCLEOTIDE SEQUENCE</scope>
</reference>
<name>A0A820EDB5_9BILA</name>
<comment type="caution">
    <text evidence="1">The sequence shown here is derived from an EMBL/GenBank/DDBJ whole genome shotgun (WGS) entry which is preliminary data.</text>
</comment>
<feature type="non-terminal residue" evidence="1">
    <location>
        <position position="325"/>
    </location>
</feature>
<proteinExistence type="predicted"/>
<evidence type="ECO:0000313" key="1">
    <source>
        <dbReference type="EMBL" id="CAF4244680.1"/>
    </source>
</evidence>
<gene>
    <name evidence="1" type="ORF">OXD698_LOCUS43115</name>
</gene>
<evidence type="ECO:0000313" key="2">
    <source>
        <dbReference type="Proteomes" id="UP000663844"/>
    </source>
</evidence>